<dbReference type="PANTHER" id="PTHR21666">
    <property type="entry name" value="PEPTIDASE-RELATED"/>
    <property type="match status" value="1"/>
</dbReference>
<dbReference type="InterPro" id="IPR050570">
    <property type="entry name" value="Cell_wall_metabolism_enzyme"/>
</dbReference>
<dbReference type="InterPro" id="IPR018392">
    <property type="entry name" value="LysM"/>
</dbReference>
<proteinExistence type="predicted"/>
<comment type="caution">
    <text evidence="3">The sequence shown here is derived from an EMBL/GenBank/DDBJ whole genome shotgun (WGS) entry which is preliminary data.</text>
</comment>
<dbReference type="CDD" id="cd00118">
    <property type="entry name" value="LysM"/>
    <property type="match status" value="2"/>
</dbReference>
<dbReference type="PROSITE" id="PS51782">
    <property type="entry name" value="LYSM"/>
    <property type="match status" value="2"/>
</dbReference>
<evidence type="ECO:0000313" key="3">
    <source>
        <dbReference type="EMBL" id="OGZ33773.1"/>
    </source>
</evidence>
<dbReference type="Pfam" id="PF01551">
    <property type="entry name" value="Peptidase_M23"/>
    <property type="match status" value="1"/>
</dbReference>
<dbReference type="InterPro" id="IPR011055">
    <property type="entry name" value="Dup_hybrid_motif"/>
</dbReference>
<dbReference type="SUPFAM" id="SSF54106">
    <property type="entry name" value="LysM domain"/>
    <property type="match status" value="1"/>
</dbReference>
<feature type="domain" description="LysM" evidence="2">
    <location>
        <begin position="210"/>
        <end position="254"/>
    </location>
</feature>
<dbReference type="SUPFAM" id="SSF51261">
    <property type="entry name" value="Duplicated hybrid motif"/>
    <property type="match status" value="1"/>
</dbReference>
<name>A0A1G2F713_9BACT</name>
<dbReference type="EMBL" id="MHMV01000039">
    <property type="protein sequence ID" value="OGZ33773.1"/>
    <property type="molecule type" value="Genomic_DNA"/>
</dbReference>
<gene>
    <name evidence="3" type="ORF">A2174_02010</name>
</gene>
<dbReference type="InterPro" id="IPR036779">
    <property type="entry name" value="LysM_dom_sf"/>
</dbReference>
<keyword evidence="1" id="KW-0812">Transmembrane</keyword>
<dbReference type="Gene3D" id="2.70.70.10">
    <property type="entry name" value="Glucose Permease (Domain IIA)"/>
    <property type="match status" value="1"/>
</dbReference>
<dbReference type="Proteomes" id="UP000177725">
    <property type="component" value="Unassembled WGS sequence"/>
</dbReference>
<keyword evidence="1" id="KW-0472">Membrane</keyword>
<keyword evidence="1" id="KW-1133">Transmembrane helix</keyword>
<dbReference type="SMART" id="SM00257">
    <property type="entry name" value="LysM"/>
    <property type="match status" value="2"/>
</dbReference>
<dbReference type="AlphaFoldDB" id="A0A1G2F713"/>
<organism evidence="3 4">
    <name type="scientific">Candidatus Portnoybacteria bacterium RBG_13_41_18</name>
    <dbReference type="NCBI Taxonomy" id="1801991"/>
    <lineage>
        <taxon>Bacteria</taxon>
        <taxon>Candidatus Portnoyibacteriota</taxon>
    </lineage>
</organism>
<protein>
    <recommendedName>
        <fullName evidence="2">LysM domain-containing protein</fullName>
    </recommendedName>
</protein>
<dbReference type="Gene3D" id="3.10.350.10">
    <property type="entry name" value="LysM domain"/>
    <property type="match status" value="2"/>
</dbReference>
<reference evidence="3 4" key="1">
    <citation type="journal article" date="2016" name="Nat. Commun.">
        <title>Thousands of microbial genomes shed light on interconnected biogeochemical processes in an aquifer system.</title>
        <authorList>
            <person name="Anantharaman K."/>
            <person name="Brown C.T."/>
            <person name="Hug L.A."/>
            <person name="Sharon I."/>
            <person name="Castelle C.J."/>
            <person name="Probst A.J."/>
            <person name="Thomas B.C."/>
            <person name="Singh A."/>
            <person name="Wilkins M.J."/>
            <person name="Karaoz U."/>
            <person name="Brodie E.L."/>
            <person name="Williams K.H."/>
            <person name="Hubbard S.S."/>
            <person name="Banfield J.F."/>
        </authorList>
    </citation>
    <scope>NUCLEOTIDE SEQUENCE [LARGE SCALE GENOMIC DNA]</scope>
</reference>
<dbReference type="PANTHER" id="PTHR21666:SF270">
    <property type="entry name" value="MUREIN HYDROLASE ACTIVATOR ENVC"/>
    <property type="match status" value="1"/>
</dbReference>
<dbReference type="Pfam" id="PF01476">
    <property type="entry name" value="LysM"/>
    <property type="match status" value="2"/>
</dbReference>
<dbReference type="InterPro" id="IPR016047">
    <property type="entry name" value="M23ase_b-sheet_dom"/>
</dbReference>
<sequence length="402" mass="43696">MSKNLKINRIDVEKRPINGSKSLKKVIFRYFWRQRTWIGWLAVIFFVFFSLDTYGIPPFKDESEKPHLFIKESTEVVLGGLSQISASQESNNNLQEFGGVLGGPAVLNSMISSGAQNAVDYSLDDEYEDYELLLMQDSAVISLANPSGTAFFSGYRREILTYKVKQGDVPERIAAAFGVSSDTLLAANGLRDGDIIKPGQELVILPINGVRIKVAKNETLESIAKKYKGDKMEIIAFNDLPLDATINIGDYLIVPDGELPTTAPKYTAPTTKFAAKTTLASSWLIYPTSGRSWGRLHSNNGVDVANPCGTPIYAAAAGKVILSDGVGYNGGYGKYIKIQHPNGIVTLYAHASQLLVSEGQQVGQGQLIMLMGTTGRSTGCHLHFEVRGGTNPLKGKSGYISN</sequence>
<feature type="transmembrane region" description="Helical" evidence="1">
    <location>
        <begin position="37"/>
        <end position="56"/>
    </location>
</feature>
<dbReference type="CDD" id="cd12797">
    <property type="entry name" value="M23_peptidase"/>
    <property type="match status" value="1"/>
</dbReference>
<accession>A0A1G2F713</accession>
<feature type="domain" description="LysM" evidence="2">
    <location>
        <begin position="160"/>
        <end position="204"/>
    </location>
</feature>
<evidence type="ECO:0000259" key="2">
    <source>
        <dbReference type="PROSITE" id="PS51782"/>
    </source>
</evidence>
<evidence type="ECO:0000313" key="4">
    <source>
        <dbReference type="Proteomes" id="UP000177725"/>
    </source>
</evidence>
<evidence type="ECO:0000256" key="1">
    <source>
        <dbReference type="SAM" id="Phobius"/>
    </source>
</evidence>
<dbReference type="GO" id="GO:0004222">
    <property type="term" value="F:metalloendopeptidase activity"/>
    <property type="evidence" value="ECO:0007669"/>
    <property type="project" value="TreeGrafter"/>
</dbReference>